<keyword evidence="8" id="KW-1133">Transmembrane helix</keyword>
<keyword evidence="11" id="KW-1185">Reference proteome</keyword>
<dbReference type="PROSITE" id="PS00108">
    <property type="entry name" value="PROTEIN_KINASE_ST"/>
    <property type="match status" value="1"/>
</dbReference>
<proteinExistence type="predicted"/>
<feature type="region of interest" description="Disordered" evidence="7">
    <location>
        <begin position="279"/>
        <end position="309"/>
    </location>
</feature>
<dbReference type="AlphaFoldDB" id="A0A4T9T895"/>
<dbReference type="GO" id="GO:0004674">
    <property type="term" value="F:protein serine/threonine kinase activity"/>
    <property type="evidence" value="ECO:0007669"/>
    <property type="project" value="UniProtKB-KW"/>
</dbReference>
<dbReference type="SUPFAM" id="SSF56112">
    <property type="entry name" value="Protein kinase-like (PK-like)"/>
    <property type="match status" value="1"/>
</dbReference>
<evidence type="ECO:0000313" key="11">
    <source>
        <dbReference type="Proteomes" id="UP000309454"/>
    </source>
</evidence>
<keyword evidence="3" id="KW-0808">Transferase</keyword>
<dbReference type="InterPro" id="IPR000719">
    <property type="entry name" value="Prot_kinase_dom"/>
</dbReference>
<name>A0A4T9T895_9ACTN</name>
<dbReference type="EC" id="2.7.11.1" evidence="1"/>
<keyword evidence="8" id="KW-0812">Transmembrane</keyword>
<dbReference type="InterPro" id="IPR011009">
    <property type="entry name" value="Kinase-like_dom_sf"/>
</dbReference>
<keyword evidence="2" id="KW-0723">Serine/threonine-protein kinase</keyword>
<dbReference type="InterPro" id="IPR008271">
    <property type="entry name" value="Ser/Thr_kinase_AS"/>
</dbReference>
<dbReference type="SMART" id="SM00220">
    <property type="entry name" value="S_TKc"/>
    <property type="match status" value="1"/>
</dbReference>
<evidence type="ECO:0000313" key="10">
    <source>
        <dbReference type="EMBL" id="TJW11260.1"/>
    </source>
</evidence>
<evidence type="ECO:0000256" key="6">
    <source>
        <dbReference type="ARBA" id="ARBA00022840"/>
    </source>
</evidence>
<evidence type="ECO:0000256" key="8">
    <source>
        <dbReference type="SAM" id="Phobius"/>
    </source>
</evidence>
<dbReference type="Proteomes" id="UP000309454">
    <property type="component" value="Unassembled WGS sequence"/>
</dbReference>
<evidence type="ECO:0000256" key="2">
    <source>
        <dbReference type="ARBA" id="ARBA00022527"/>
    </source>
</evidence>
<reference evidence="10 11" key="1">
    <citation type="submission" date="2019-04" db="EMBL/GenBank/DDBJ databases">
        <title>Microbes associate with the intestines of laboratory mice.</title>
        <authorList>
            <person name="Navarre W."/>
            <person name="Wong E."/>
            <person name="Huang K.C."/>
            <person name="Tropini C."/>
            <person name="Ng K."/>
            <person name="Yu B."/>
        </authorList>
    </citation>
    <scope>NUCLEOTIDE SEQUENCE [LARGE SCALE GENOMIC DNA]</scope>
    <source>
        <strain evidence="10 11">NM48_B13</strain>
    </source>
</reference>
<dbReference type="Gene3D" id="1.10.510.10">
    <property type="entry name" value="Transferase(Phosphotransferase) domain 1"/>
    <property type="match status" value="1"/>
</dbReference>
<keyword evidence="4" id="KW-0547">Nucleotide-binding</keyword>
<dbReference type="OrthoDB" id="9762169at2"/>
<dbReference type="CDD" id="cd14014">
    <property type="entry name" value="STKc_PknB_like"/>
    <property type="match status" value="1"/>
</dbReference>
<evidence type="ECO:0000259" key="9">
    <source>
        <dbReference type="PROSITE" id="PS50011"/>
    </source>
</evidence>
<evidence type="ECO:0000256" key="7">
    <source>
        <dbReference type="SAM" id="MobiDB-lite"/>
    </source>
</evidence>
<gene>
    <name evidence="10" type="ORF">E5982_03340</name>
</gene>
<feature type="domain" description="Protein kinase" evidence="9">
    <location>
        <begin position="1"/>
        <end position="266"/>
    </location>
</feature>
<evidence type="ECO:0000256" key="5">
    <source>
        <dbReference type="ARBA" id="ARBA00022777"/>
    </source>
</evidence>
<feature type="compositionally biased region" description="Low complexity" evidence="7">
    <location>
        <begin position="291"/>
        <end position="300"/>
    </location>
</feature>
<keyword evidence="8" id="KW-0472">Membrane</keyword>
<sequence length="429" mass="46427">MNSMENDPLATYLNALERDECYRVEKVLKEAPHEVTELVYLAGAGGAQRGPFVRKRIRSEAEMGKGYAHLLEAQRAGRHFSHLPHIYDVHQRDGELVVVMEYVEGCTLREEVYRRDPSPQLAAQWFPALCDGVAELHGLAPAPLIHRDLKPTNILVGNGKLTVIDLGIARSFRDGAEADTTHFGTRSYAPPEQFSYGQTDVRSDVYAMGMILYYLLTECDPSPAMVREGFADERIPAPLQAVLARACAFDPAARYQTVGQLKKAFLSAMAKLEAVQGRGKSVGPAPGGSGPAAPNSSGPKPHAERPEAAPSRPSLVAGMVWNGALALVWAFFVVVALVAIFVPNVGDASLPLWFRILEYGGIFALPVTGIAYALLDKRWLRRRISALAGQTFRKGLVVGLRLVAVGAIVLVACIFFVACGVVRLPGAGA</sequence>
<dbReference type="EMBL" id="SSTM01000002">
    <property type="protein sequence ID" value="TJW11260.1"/>
    <property type="molecule type" value="Genomic_DNA"/>
</dbReference>
<dbReference type="PANTHER" id="PTHR43289:SF6">
    <property type="entry name" value="SERINE_THREONINE-PROTEIN KINASE NEKL-3"/>
    <property type="match status" value="1"/>
</dbReference>
<evidence type="ECO:0000256" key="3">
    <source>
        <dbReference type="ARBA" id="ARBA00022679"/>
    </source>
</evidence>
<evidence type="ECO:0000256" key="1">
    <source>
        <dbReference type="ARBA" id="ARBA00012513"/>
    </source>
</evidence>
<protein>
    <recommendedName>
        <fullName evidence="1">non-specific serine/threonine protein kinase</fullName>
        <ecNumber evidence="1">2.7.11.1</ecNumber>
    </recommendedName>
</protein>
<dbReference type="PANTHER" id="PTHR43289">
    <property type="entry name" value="MITOGEN-ACTIVATED PROTEIN KINASE KINASE KINASE 20-RELATED"/>
    <property type="match status" value="1"/>
</dbReference>
<keyword evidence="5" id="KW-0418">Kinase</keyword>
<feature type="transmembrane region" description="Helical" evidence="8">
    <location>
        <begin position="352"/>
        <end position="375"/>
    </location>
</feature>
<organism evidence="10 11">
    <name type="scientific">Parvibacter caecicola</name>
    <dbReference type="NCBI Taxonomy" id="747645"/>
    <lineage>
        <taxon>Bacteria</taxon>
        <taxon>Bacillati</taxon>
        <taxon>Actinomycetota</taxon>
        <taxon>Coriobacteriia</taxon>
        <taxon>Coriobacteriales</taxon>
        <taxon>Coriobacteriaceae</taxon>
        <taxon>Parvibacter</taxon>
    </lineage>
</organism>
<feature type="transmembrane region" description="Helical" evidence="8">
    <location>
        <begin position="315"/>
        <end position="340"/>
    </location>
</feature>
<dbReference type="PROSITE" id="PS50011">
    <property type="entry name" value="PROTEIN_KINASE_DOM"/>
    <property type="match status" value="1"/>
</dbReference>
<evidence type="ECO:0000256" key="4">
    <source>
        <dbReference type="ARBA" id="ARBA00022741"/>
    </source>
</evidence>
<keyword evidence="6" id="KW-0067">ATP-binding</keyword>
<dbReference type="Pfam" id="PF00069">
    <property type="entry name" value="Pkinase"/>
    <property type="match status" value="1"/>
</dbReference>
<comment type="caution">
    <text evidence="10">The sequence shown here is derived from an EMBL/GenBank/DDBJ whole genome shotgun (WGS) entry which is preliminary data.</text>
</comment>
<dbReference type="GO" id="GO:0005524">
    <property type="term" value="F:ATP binding"/>
    <property type="evidence" value="ECO:0007669"/>
    <property type="project" value="UniProtKB-KW"/>
</dbReference>
<feature type="transmembrane region" description="Helical" evidence="8">
    <location>
        <begin position="396"/>
        <end position="424"/>
    </location>
</feature>
<accession>A0A4T9T895</accession>